<evidence type="ECO:0000256" key="4">
    <source>
        <dbReference type="ARBA" id="ARBA00022679"/>
    </source>
</evidence>
<dbReference type="Gene3D" id="3.90.1200.10">
    <property type="match status" value="1"/>
</dbReference>
<dbReference type="EC" id="2.7.1.81" evidence="8"/>
<dbReference type="PANTHER" id="PTHR21064:SF1">
    <property type="entry name" value="HYDROXYLYSINE KINASE"/>
    <property type="match status" value="1"/>
</dbReference>
<evidence type="ECO:0000256" key="1">
    <source>
        <dbReference type="ARBA" id="ARBA00004496"/>
    </source>
</evidence>
<evidence type="ECO:0000256" key="6">
    <source>
        <dbReference type="ARBA" id="ARBA00036820"/>
    </source>
</evidence>
<dbReference type="SUPFAM" id="SSF56112">
    <property type="entry name" value="Protein kinase-like (PK-like)"/>
    <property type="match status" value="1"/>
</dbReference>
<dbReference type="Proteomes" id="UP000695022">
    <property type="component" value="Unplaced"/>
</dbReference>
<evidence type="ECO:0000256" key="2">
    <source>
        <dbReference type="ARBA" id="ARBA00006219"/>
    </source>
</evidence>
<name>A0ABM1F369_PRICU</name>
<dbReference type="RefSeq" id="XP_014678890.1">
    <property type="nucleotide sequence ID" value="XM_014823404.1"/>
</dbReference>
<comment type="similarity">
    <text evidence="2">Belongs to the aminoglycoside phosphotransferase family.</text>
</comment>
<keyword evidence="11" id="KW-1185">Reference proteome</keyword>
<keyword evidence="4" id="KW-0808">Transferase</keyword>
<keyword evidence="5" id="KW-0418">Kinase</keyword>
<reference evidence="12" key="1">
    <citation type="submission" date="2025-08" db="UniProtKB">
        <authorList>
            <consortium name="RefSeq"/>
        </authorList>
    </citation>
    <scope>IDENTIFICATION</scope>
</reference>
<gene>
    <name evidence="12" type="primary">LOC106818730</name>
</gene>
<dbReference type="GeneID" id="106818730"/>
<feature type="domain" description="Aminoglycoside phosphotransferase" evidence="10">
    <location>
        <begin position="33"/>
        <end position="117"/>
    </location>
</feature>
<evidence type="ECO:0000256" key="5">
    <source>
        <dbReference type="ARBA" id="ARBA00022777"/>
    </source>
</evidence>
<evidence type="ECO:0000313" key="11">
    <source>
        <dbReference type="Proteomes" id="UP000695022"/>
    </source>
</evidence>
<accession>A0ABM1F369</accession>
<protein>
    <recommendedName>
        <fullName evidence="9">Hydroxylysine kinase</fullName>
        <ecNumber evidence="8">2.7.1.81</ecNumber>
    </recommendedName>
</protein>
<evidence type="ECO:0000256" key="9">
    <source>
        <dbReference type="ARBA" id="ARBA00040505"/>
    </source>
</evidence>
<dbReference type="InterPro" id="IPR050249">
    <property type="entry name" value="Pseudomonas-type_ThrB"/>
</dbReference>
<dbReference type="InterPro" id="IPR002575">
    <property type="entry name" value="Aminoglycoside_PTrfase"/>
</dbReference>
<comment type="subcellular location">
    <subcellularLocation>
        <location evidence="1">Cytoplasm</location>
    </subcellularLocation>
</comment>
<organism evidence="11 12">
    <name type="scientific">Priapulus caudatus</name>
    <name type="common">Priapulid worm</name>
    <dbReference type="NCBI Taxonomy" id="37621"/>
    <lineage>
        <taxon>Eukaryota</taxon>
        <taxon>Metazoa</taxon>
        <taxon>Ecdysozoa</taxon>
        <taxon>Scalidophora</taxon>
        <taxon>Priapulida</taxon>
        <taxon>Priapulimorpha</taxon>
        <taxon>Priapulimorphida</taxon>
        <taxon>Priapulidae</taxon>
        <taxon>Priapulus</taxon>
    </lineage>
</organism>
<dbReference type="Pfam" id="PF01636">
    <property type="entry name" value="APH"/>
    <property type="match status" value="1"/>
</dbReference>
<evidence type="ECO:0000313" key="12">
    <source>
        <dbReference type="RefSeq" id="XP_014678890.1"/>
    </source>
</evidence>
<dbReference type="InterPro" id="IPR011009">
    <property type="entry name" value="Kinase-like_dom_sf"/>
</dbReference>
<comment type="function">
    <text evidence="7">Catalyzes the GTP-dependent phosphorylation of 5-hydroxy-L-lysine.</text>
</comment>
<evidence type="ECO:0000259" key="10">
    <source>
        <dbReference type="Pfam" id="PF01636"/>
    </source>
</evidence>
<evidence type="ECO:0000256" key="7">
    <source>
        <dbReference type="ARBA" id="ARBA00037368"/>
    </source>
</evidence>
<sequence>MMKDFHHDAYQTRDLIWSLQSTPRLVDFTFAVRDDECRELATEVIDTFTQTVVPCYPNMQRGLLHGDFNEQNIIVRPKPGTVDHAQPEYQVAGFIDFGDSHRSYYVFELAVLIAHVMLKNGGIGLIEVGGHVIAGYFSVKPLSDLEFDLLKVCVASRYTQALVMSEYTYTQVDPGNQYLLTTGKTGWPQLKRLWSTPKEEIKATWKAIMNTYT</sequence>
<dbReference type="PANTHER" id="PTHR21064">
    <property type="entry name" value="AMINOGLYCOSIDE PHOSPHOTRANSFERASE DOMAIN-CONTAINING PROTEIN-RELATED"/>
    <property type="match status" value="1"/>
</dbReference>
<evidence type="ECO:0000256" key="8">
    <source>
        <dbReference type="ARBA" id="ARBA00038873"/>
    </source>
</evidence>
<comment type="catalytic activity">
    <reaction evidence="6">
        <text>(5R)-5-hydroxy-L-lysine + GTP = (5R)-5-phosphooxy-L-lysine + GDP + H(+)</text>
        <dbReference type="Rhea" id="RHEA:19049"/>
        <dbReference type="ChEBI" id="CHEBI:15378"/>
        <dbReference type="ChEBI" id="CHEBI:37565"/>
        <dbReference type="ChEBI" id="CHEBI:57882"/>
        <dbReference type="ChEBI" id="CHEBI:58189"/>
        <dbReference type="ChEBI" id="CHEBI:58357"/>
        <dbReference type="EC" id="2.7.1.81"/>
    </reaction>
</comment>
<proteinExistence type="inferred from homology"/>
<evidence type="ECO:0000256" key="3">
    <source>
        <dbReference type="ARBA" id="ARBA00022490"/>
    </source>
</evidence>
<keyword evidence="3" id="KW-0963">Cytoplasm</keyword>